<feature type="domain" description="N-acetyltransferase" evidence="1">
    <location>
        <begin position="2"/>
        <end position="162"/>
    </location>
</feature>
<dbReference type="Gene3D" id="3.40.630.30">
    <property type="match status" value="1"/>
</dbReference>
<evidence type="ECO:0000259" key="1">
    <source>
        <dbReference type="PROSITE" id="PS51186"/>
    </source>
</evidence>
<protein>
    <submittedName>
        <fullName evidence="2">N-acetyltransferase</fullName>
    </submittedName>
</protein>
<dbReference type="PROSITE" id="PS51186">
    <property type="entry name" value="GNAT"/>
    <property type="match status" value="1"/>
</dbReference>
<organism evidence="2 3">
    <name type="scientific">Brevibacillus brevis</name>
    <name type="common">Bacillus brevis</name>
    <dbReference type="NCBI Taxonomy" id="1393"/>
    <lineage>
        <taxon>Bacteria</taxon>
        <taxon>Bacillati</taxon>
        <taxon>Bacillota</taxon>
        <taxon>Bacilli</taxon>
        <taxon>Bacillales</taxon>
        <taxon>Paenibacillaceae</taxon>
        <taxon>Brevibacillus</taxon>
    </lineage>
</organism>
<dbReference type="SUPFAM" id="SSF55729">
    <property type="entry name" value="Acyl-CoA N-acyltransferases (Nat)"/>
    <property type="match status" value="1"/>
</dbReference>
<dbReference type="EMBL" id="CP030117">
    <property type="protein sequence ID" value="AWX59155.1"/>
    <property type="molecule type" value="Genomic_DNA"/>
</dbReference>
<name>A0A2Z4MRG2_BREBE</name>
<dbReference type="GO" id="GO:0016747">
    <property type="term" value="F:acyltransferase activity, transferring groups other than amino-acyl groups"/>
    <property type="evidence" value="ECO:0007669"/>
    <property type="project" value="InterPro"/>
</dbReference>
<sequence length="176" mass="21088">MYTYLEFENKMVDELVEFLTSETWSFHGQENPTEESIRENLANGNYTENGNQTFWIMDNQTKIGLIRVFDLEDPICLFDLRLKEKFRGKGIAKDVLNWLSTYVFNNYTHIIRIEGHTRYDNFAMRKTFFNSGFVKESYNRRSWRQSGQLFDSVGYAMIREDWENNTKTIIEDTFPY</sequence>
<dbReference type="InterPro" id="IPR016181">
    <property type="entry name" value="Acyl_CoA_acyltransferase"/>
</dbReference>
<dbReference type="Proteomes" id="UP000036061">
    <property type="component" value="Chromosome"/>
</dbReference>
<dbReference type="InterPro" id="IPR000182">
    <property type="entry name" value="GNAT_dom"/>
</dbReference>
<dbReference type="Pfam" id="PF13302">
    <property type="entry name" value="Acetyltransf_3"/>
    <property type="match status" value="1"/>
</dbReference>
<accession>A0A2Z4MRG2</accession>
<evidence type="ECO:0000313" key="2">
    <source>
        <dbReference type="EMBL" id="AWX59155.1"/>
    </source>
</evidence>
<proteinExistence type="predicted"/>
<gene>
    <name evidence="2" type="ORF">AB432_005475</name>
</gene>
<reference evidence="2 3" key="1">
    <citation type="journal article" date="2015" name="Genome Announc.">
        <title>Draft Genome Sequence of Brevibacillus brevis DZQ7, a Plant Growth-Promoting Rhizobacterium with Broad-Spectrum Antimicrobial Activity.</title>
        <authorList>
            <person name="Hou Q."/>
            <person name="Wang C."/>
            <person name="Hou X."/>
            <person name="Xia Z."/>
            <person name="Ye J."/>
            <person name="Liu K."/>
            <person name="Liu H."/>
            <person name="Wang J."/>
            <person name="Guo H."/>
            <person name="Yu X."/>
            <person name="Yang Y."/>
            <person name="Du B."/>
            <person name="Ding Y."/>
        </authorList>
    </citation>
    <scope>NUCLEOTIDE SEQUENCE [LARGE SCALE GENOMIC DNA]</scope>
    <source>
        <strain evidence="2 3">DZQ7</strain>
    </source>
</reference>
<dbReference type="PANTHER" id="PTHR43415">
    <property type="entry name" value="SPERMIDINE N(1)-ACETYLTRANSFERASE"/>
    <property type="match status" value="1"/>
</dbReference>
<keyword evidence="2" id="KW-0808">Transferase</keyword>
<evidence type="ECO:0000313" key="3">
    <source>
        <dbReference type="Proteomes" id="UP000036061"/>
    </source>
</evidence>
<dbReference type="AlphaFoldDB" id="A0A2Z4MRG2"/>
<dbReference type="PANTHER" id="PTHR43415:SF3">
    <property type="entry name" value="GNAT-FAMILY ACETYLTRANSFERASE"/>
    <property type="match status" value="1"/>
</dbReference>